<dbReference type="GO" id="GO:0016491">
    <property type="term" value="F:oxidoreductase activity"/>
    <property type="evidence" value="ECO:0007669"/>
    <property type="project" value="InterPro"/>
</dbReference>
<dbReference type="InterPro" id="IPR013154">
    <property type="entry name" value="ADH-like_N"/>
</dbReference>
<dbReference type="PROSITE" id="PS00012">
    <property type="entry name" value="PHOSPHOPANTETHEINE"/>
    <property type="match status" value="3"/>
</dbReference>
<dbReference type="GO" id="GO:0008270">
    <property type="term" value="F:zinc ion binding"/>
    <property type="evidence" value="ECO:0007669"/>
    <property type="project" value="InterPro"/>
</dbReference>
<evidence type="ECO:0000256" key="4">
    <source>
        <dbReference type="ARBA" id="ARBA00022553"/>
    </source>
</evidence>
<gene>
    <name evidence="13" type="ORF">ScoT_62110</name>
</gene>
<dbReference type="Gene3D" id="3.90.180.10">
    <property type="entry name" value="Medium-chain alcohol dehydrogenases, catalytic domain"/>
    <property type="match status" value="3"/>
</dbReference>
<dbReference type="InterPro" id="IPR014043">
    <property type="entry name" value="Acyl_transferase_dom"/>
</dbReference>
<dbReference type="Gene3D" id="3.40.50.720">
    <property type="entry name" value="NAD(P)-binding Rossmann-like Domain"/>
    <property type="match status" value="4"/>
</dbReference>
<feature type="active site" description="Proton donor; for dehydratase activity" evidence="9">
    <location>
        <position position="6721"/>
    </location>
</feature>
<dbReference type="FunFam" id="3.40.50.720:FF:000209">
    <property type="entry name" value="Polyketide synthase Pks12"/>
    <property type="match status" value="3"/>
</dbReference>
<name>A0AA37C406_9ACTN</name>
<dbReference type="EMBL" id="BNDZ01000005">
    <property type="protein sequence ID" value="GHI50037.1"/>
    <property type="molecule type" value="Genomic_DNA"/>
</dbReference>
<evidence type="ECO:0000259" key="10">
    <source>
        <dbReference type="PROSITE" id="PS50075"/>
    </source>
</evidence>
<feature type="active site" description="Proton acceptor; for dehydratase activity" evidence="9">
    <location>
        <position position="2992"/>
    </location>
</feature>
<dbReference type="Gene3D" id="6.10.140.1830">
    <property type="match status" value="1"/>
</dbReference>
<keyword evidence="7" id="KW-0511">Multifunctional enzyme</keyword>
<feature type="region of interest" description="C-terminal hotdog fold" evidence="9">
    <location>
        <begin position="3097"/>
        <end position="3228"/>
    </location>
</feature>
<evidence type="ECO:0000256" key="1">
    <source>
        <dbReference type="ARBA" id="ARBA00001957"/>
    </source>
</evidence>
<dbReference type="InterPro" id="IPR016039">
    <property type="entry name" value="Thiolase-like"/>
</dbReference>
<dbReference type="Pfam" id="PF14765">
    <property type="entry name" value="PS-DH"/>
    <property type="match status" value="3"/>
</dbReference>
<dbReference type="CDD" id="cd00833">
    <property type="entry name" value="PKS"/>
    <property type="match status" value="4"/>
</dbReference>
<dbReference type="Pfam" id="PF00698">
    <property type="entry name" value="Acyl_transf_1"/>
    <property type="match status" value="4"/>
</dbReference>
<dbReference type="Pfam" id="PF08990">
    <property type="entry name" value="Docking"/>
    <property type="match status" value="1"/>
</dbReference>
<dbReference type="SMART" id="SM01294">
    <property type="entry name" value="PKS_PP_betabranch"/>
    <property type="match status" value="4"/>
</dbReference>
<reference evidence="13" key="1">
    <citation type="submission" date="2022-09" db="EMBL/GenBank/DDBJ databases">
        <title>Whole genome shotgun sequence of Streptomyces albidoflavus NBRC 12854.</title>
        <authorList>
            <person name="Komaki H."/>
            <person name="Tamura T."/>
        </authorList>
    </citation>
    <scope>NUCLEOTIDE SEQUENCE</scope>
    <source>
        <strain evidence="13">NBRC 12854</strain>
    </source>
</reference>
<feature type="domain" description="PKS/mFAS DH" evidence="12">
    <location>
        <begin position="2960"/>
        <end position="3228"/>
    </location>
</feature>
<dbReference type="InterPro" id="IPR009081">
    <property type="entry name" value="PP-bd_ACP"/>
</dbReference>
<dbReference type="CDD" id="cd08952">
    <property type="entry name" value="KR_1_SDR_x"/>
    <property type="match status" value="1"/>
</dbReference>
<feature type="region of interest" description="C-terminal hotdog fold" evidence="9">
    <location>
        <begin position="6663"/>
        <end position="6798"/>
    </location>
</feature>
<feature type="active site" description="Proton acceptor; for dehydratase activity" evidence="9">
    <location>
        <position position="946"/>
    </location>
</feature>
<evidence type="ECO:0000256" key="8">
    <source>
        <dbReference type="ARBA" id="ARBA00023315"/>
    </source>
</evidence>
<dbReference type="GO" id="GO:0006633">
    <property type="term" value="P:fatty acid biosynthetic process"/>
    <property type="evidence" value="ECO:0007669"/>
    <property type="project" value="InterPro"/>
</dbReference>
<feature type="region of interest" description="C-terminal hotdog fold" evidence="9">
    <location>
        <begin position="1050"/>
        <end position="1181"/>
    </location>
</feature>
<dbReference type="InterPro" id="IPR006162">
    <property type="entry name" value="Ppantetheine_attach_site"/>
</dbReference>
<dbReference type="SMART" id="SM00822">
    <property type="entry name" value="PKS_KR"/>
    <property type="match status" value="4"/>
</dbReference>
<dbReference type="InterPro" id="IPR055123">
    <property type="entry name" value="SpnB-like_Rossmann"/>
</dbReference>
<comment type="caution">
    <text evidence="13">The sequence shown here is derived from an EMBL/GenBank/DDBJ whole genome shotgun (WGS) entry which is preliminary data.</text>
</comment>
<dbReference type="Pfam" id="PF08659">
    <property type="entry name" value="KR"/>
    <property type="match status" value="4"/>
</dbReference>
<accession>A0AA37C406</accession>
<comment type="pathway">
    <text evidence="2">Antibiotic biosynthesis.</text>
</comment>
<dbReference type="PROSITE" id="PS00606">
    <property type="entry name" value="KS3_1"/>
    <property type="match status" value="4"/>
</dbReference>
<dbReference type="InterPro" id="IPR032821">
    <property type="entry name" value="PKS_assoc"/>
</dbReference>
<organism evidence="13 14">
    <name type="scientific">Streptomyces albidoflavus</name>
    <dbReference type="NCBI Taxonomy" id="1886"/>
    <lineage>
        <taxon>Bacteria</taxon>
        <taxon>Bacillati</taxon>
        <taxon>Actinomycetota</taxon>
        <taxon>Actinomycetes</taxon>
        <taxon>Kitasatosporales</taxon>
        <taxon>Streptomycetaceae</taxon>
        <taxon>Streptomyces</taxon>
        <taxon>Streptomyces albidoflavus group</taxon>
    </lineage>
</organism>
<feature type="active site" description="Proton donor; for dehydratase activity" evidence="9">
    <location>
        <position position="1105"/>
    </location>
</feature>
<feature type="domain" description="Ketosynthase family 3 (KS3)" evidence="11">
    <location>
        <begin position="2071"/>
        <end position="2497"/>
    </location>
</feature>
<feature type="region of interest" description="N-terminal hotdog fold" evidence="9">
    <location>
        <begin position="6529"/>
        <end position="6653"/>
    </location>
</feature>
<dbReference type="InterPro" id="IPR050091">
    <property type="entry name" value="PKS_NRPS_Biosynth_Enz"/>
</dbReference>
<feature type="domain" description="PKS/mFAS DH" evidence="12">
    <location>
        <begin position="6529"/>
        <end position="6798"/>
    </location>
</feature>
<feature type="domain" description="PKS/mFAS DH" evidence="12">
    <location>
        <begin position="914"/>
        <end position="1181"/>
    </location>
</feature>
<dbReference type="InterPro" id="IPR020806">
    <property type="entry name" value="PKS_PP-bd"/>
</dbReference>
<feature type="region of interest" description="N-terminal hotdog fold" evidence="9">
    <location>
        <begin position="914"/>
        <end position="1038"/>
    </location>
</feature>
<feature type="domain" description="Ketosynthase family 3 (KS3)" evidence="11">
    <location>
        <begin position="4117"/>
        <end position="4543"/>
    </location>
</feature>
<feature type="region of interest" description="N-terminal hotdog fold" evidence="9">
    <location>
        <begin position="2960"/>
        <end position="3085"/>
    </location>
</feature>
<dbReference type="InterPro" id="IPR049900">
    <property type="entry name" value="PKS_mFAS_DH"/>
</dbReference>
<dbReference type="PROSITE" id="PS01162">
    <property type="entry name" value="QOR_ZETA_CRYSTAL"/>
    <property type="match status" value="2"/>
</dbReference>
<dbReference type="GO" id="GO:0004312">
    <property type="term" value="F:fatty acid synthase activity"/>
    <property type="evidence" value="ECO:0007669"/>
    <property type="project" value="TreeGrafter"/>
</dbReference>
<protein>
    <recommendedName>
        <fullName evidence="15">Polyketide synthase</fullName>
    </recommendedName>
</protein>
<dbReference type="Gene3D" id="3.30.70.3290">
    <property type="match status" value="4"/>
</dbReference>
<feature type="active site" description="Proton donor; for dehydratase activity" evidence="9">
    <location>
        <position position="3152"/>
    </location>
</feature>
<evidence type="ECO:0000256" key="9">
    <source>
        <dbReference type="PROSITE-ProRule" id="PRU01363"/>
    </source>
</evidence>
<comment type="cofactor">
    <cofactor evidence="1">
        <name>pantetheine 4'-phosphate</name>
        <dbReference type="ChEBI" id="CHEBI:47942"/>
    </cofactor>
</comment>
<dbReference type="PROSITE" id="PS50075">
    <property type="entry name" value="CARRIER"/>
    <property type="match status" value="4"/>
</dbReference>
<dbReference type="GO" id="GO:0033068">
    <property type="term" value="P:macrolide biosynthetic process"/>
    <property type="evidence" value="ECO:0007669"/>
    <property type="project" value="UniProtKB-ARBA"/>
</dbReference>
<dbReference type="Gene3D" id="3.40.47.10">
    <property type="match status" value="4"/>
</dbReference>
<dbReference type="InterPro" id="IPR036291">
    <property type="entry name" value="NAD(P)-bd_dom_sf"/>
</dbReference>
<dbReference type="InterPro" id="IPR049552">
    <property type="entry name" value="PKS_DH_N"/>
</dbReference>
<evidence type="ECO:0000256" key="5">
    <source>
        <dbReference type="ARBA" id="ARBA00022679"/>
    </source>
</evidence>
<dbReference type="FunFam" id="3.90.180.10:FF:000032">
    <property type="entry name" value="Probable polyketide synthase pks1"/>
    <property type="match status" value="3"/>
</dbReference>
<dbReference type="Pfam" id="PF02801">
    <property type="entry name" value="Ketoacyl-synt_C"/>
    <property type="match status" value="4"/>
</dbReference>
<dbReference type="SUPFAM" id="SSF51735">
    <property type="entry name" value="NAD(P)-binding Rossmann-fold domains"/>
    <property type="match status" value="11"/>
</dbReference>
<dbReference type="Proteomes" id="UP001051844">
    <property type="component" value="Unassembled WGS sequence"/>
</dbReference>
<dbReference type="PANTHER" id="PTHR43775:SF51">
    <property type="entry name" value="INACTIVE PHENOLPHTHIOCEROL SYNTHESIS POLYKETIDE SYNTHASE TYPE I PKS1-RELATED"/>
    <property type="match status" value="1"/>
</dbReference>
<dbReference type="SUPFAM" id="SSF47336">
    <property type="entry name" value="ACP-like"/>
    <property type="match status" value="4"/>
</dbReference>
<feature type="domain" description="Ketosynthase family 3 (KS3)" evidence="11">
    <location>
        <begin position="34"/>
        <end position="460"/>
    </location>
</feature>
<dbReference type="Gene3D" id="3.10.129.110">
    <property type="entry name" value="Polyketide synthase dehydratase"/>
    <property type="match status" value="3"/>
</dbReference>
<dbReference type="Pfam" id="PF18369">
    <property type="entry name" value="PKS_DE"/>
    <property type="match status" value="1"/>
</dbReference>
<dbReference type="FunFam" id="3.40.366.10:FF:000002">
    <property type="entry name" value="Probable polyketide synthase 2"/>
    <property type="match status" value="4"/>
</dbReference>
<dbReference type="InterPro" id="IPR016036">
    <property type="entry name" value="Malonyl_transacylase_ACP-bd"/>
</dbReference>
<keyword evidence="3" id="KW-0596">Phosphopantetheine</keyword>
<dbReference type="CDD" id="cd05195">
    <property type="entry name" value="enoyl_red"/>
    <property type="match status" value="3"/>
</dbReference>
<evidence type="ECO:0000256" key="6">
    <source>
        <dbReference type="ARBA" id="ARBA00023194"/>
    </source>
</evidence>
<dbReference type="SMART" id="SM00826">
    <property type="entry name" value="PKS_DH"/>
    <property type="match status" value="3"/>
</dbReference>
<dbReference type="PANTHER" id="PTHR43775">
    <property type="entry name" value="FATTY ACID SYNTHASE"/>
    <property type="match status" value="1"/>
</dbReference>
<dbReference type="InterPro" id="IPR015083">
    <property type="entry name" value="NorB/c/GfsB-D-like_docking"/>
</dbReference>
<dbReference type="SUPFAM" id="SSF52151">
    <property type="entry name" value="FabD/lysophospholipase-like"/>
    <property type="match status" value="4"/>
</dbReference>
<dbReference type="CDD" id="cd08956">
    <property type="entry name" value="KR_3_FAS_SDR_x"/>
    <property type="match status" value="3"/>
</dbReference>
<dbReference type="SMART" id="SM00825">
    <property type="entry name" value="PKS_KS"/>
    <property type="match status" value="4"/>
</dbReference>
<feature type="domain" description="Carrier" evidence="10">
    <location>
        <begin position="5548"/>
        <end position="5623"/>
    </location>
</feature>
<dbReference type="SUPFAM" id="SSF50129">
    <property type="entry name" value="GroES-like"/>
    <property type="match status" value="3"/>
</dbReference>
<feature type="active site" description="Proton acceptor; for dehydratase activity" evidence="9">
    <location>
        <position position="6561"/>
    </location>
</feature>
<dbReference type="InterPro" id="IPR018201">
    <property type="entry name" value="Ketoacyl_synth_AS"/>
</dbReference>
<dbReference type="SMART" id="SM00829">
    <property type="entry name" value="PKS_ER"/>
    <property type="match status" value="3"/>
</dbReference>
<feature type="domain" description="Ketosynthase family 3 (KS3)" evidence="11">
    <location>
        <begin position="5642"/>
        <end position="6068"/>
    </location>
</feature>
<dbReference type="InterPro" id="IPR011032">
    <property type="entry name" value="GroES-like_sf"/>
</dbReference>
<evidence type="ECO:0000313" key="13">
    <source>
        <dbReference type="EMBL" id="GHI50037.1"/>
    </source>
</evidence>
<dbReference type="InterPro" id="IPR014031">
    <property type="entry name" value="Ketoacyl_synth_C"/>
</dbReference>
<dbReference type="Gene3D" id="1.10.1200.10">
    <property type="entry name" value="ACP-like"/>
    <property type="match status" value="4"/>
</dbReference>
<dbReference type="InterPro" id="IPR042104">
    <property type="entry name" value="PKS_dehydratase_sf"/>
</dbReference>
<feature type="domain" description="Carrier" evidence="10">
    <location>
        <begin position="4018"/>
        <end position="4096"/>
    </location>
</feature>
<evidence type="ECO:0008006" key="15">
    <source>
        <dbReference type="Google" id="ProtNLM"/>
    </source>
</evidence>
<sequence length="7773" mass="809994">MTTPSEKVVEALRASLKETERLRRQNRDLAAAASEPVAVVAMSCRYPGGVTSPEDLWHLVASGTDAVGGFPTDRGWDLDALRDAGVDARGHSVSQRGGFLDGVADFDAAFFGVSPREAVSMDPQQRLLLETSWEAVERAGIDPRSLRGSRTGVFVGTNGQDYAYLLVRSLADATGDIGTGIAASATSGRLSYTLGLEGPAVTVDTACSSSLVALHAAAHALRAGECGLALAGGVNVMSAPGSLMEFSRAGGLAGDGRCKAFADEADGTGWSEGVGVLLLERLSDARRNGHPVLAVLRGSAVNQDGASNGFTAPNGPSQQRVIQQALAAAGLTAADVDAVEGHGTGTPLGDPIEAQALLATYGQGRPEDRPLLLGSVKSNIGHAQAAAGVAGVIKMIMAMRHGVVPSSLHADHPSRHVDWDSGAVRLLSEAVEWPETGRPRRAGVSSFGISGTNAHVVIEQAGPAAEPESPAEPETVPTVVPWPVHARSEASLDAQIEAVTALTDATPLDIGHSLATGRSLFEHRAVLLSGLDGVPAEAARGRATERSLAVLFSGQGAQRAEMGRELYARFPVFAKALDEITALLDPRLDRPLREVMFARRRTPEAALLDTTGYTQPALFAVEVALHRLVESWGVVPDFVAGHSIGEIAAAHVAGVFSLEDACTLVAARARLMQELPAGGAMVAVQATEAEAAPRLTEGVALAAVNGPDSVTLAGEEAQVLALAAEFAAEGRKTQRLAVSHAFHSPLMEPMLAEFRRVAESLTYHEPVLPVVSNVTGALADDRLLCDPEYWVDHVRSTVRFADGVRALAGAGADTFVELGPDGILTALAQQCLDGPDVVAVPVLRKDRAEERALLTALARLHVAGVDIDWAACFEGTGARRAELPTYRWQHERYWPVLMAAAGDVSAAGLVSAEHPLLGAAVSLAGSDGVLFTGRLSAQTHPWLLDHTVGGMVAFPGTGFLELAVRAGDQVGCDRVEDLTLAKPLILTENSAAVVQVHVGAADADGARRVTVYSQAVDDPEQRWTEHASGLLTRGERVTGFDSTVWPPRGAVAADLEGFYARTEYGPVFQGLRAVWTRDDEAFVEVALPPQVDDAEYYGMHPALLDAAVQSVGFAGLGDGKKLVPFSWSGVSLHAGGASVVRVRVARVGEDTVSIAAVDVEGAPVLSADSLILRAPSALRAPTLHSSEQDGLLRLEWVAAPEGGAAPVRAVTLGTDRAWPGPLASLADAAAVTPAPDLVLVPLEGVEDDAPTAVHAATARTLALIQEWLEPATSAAGRLVFVTRGAVATGTDTGVSDLAAAAVHGLVRSAEAENPGRFALLDLDAGTAAPSGELLAQLPPLLAAGDTQFAVRDEAVLVARLARLSTGASLLPVPGLPWRLDTTVPGSIDGLSLVPAPEALDEPEGRAVRVEVRAAGLNFRDVLNALGMYPGEAGLLGSEAVGLVTAVGPDVTGIAVGDRVTGMIPGGLADTVLVDERYVTRVPEEWSDEDAASVPLVFLTALYAFRDLASVQAGERVLIHAGAGGVGMAAIQLARHLGAEVFATASEPKWETLRGLGLDDAHIASSRDLGFEEKFREVTGGAGMDVVLNALAGDFVDASLRITAPGGRFLEMGKTDIRDPQTTGEVRYRAFDLGEAAPERIGEMLTELLGLFSEGALQPLPVRAWDVRRAREAFRFMSQAKHVGKIVLTMPPRWNPEGTVLVTGGTGGLGREVARHLVSARGVRRLLLVSRRGPAAEGVDAFREELAGLGAHVDVVACDVADRAAVAELLGSVSVGHPLTAVVHTAGVLDDGVVTGLSPERLSGVLRPKVDAAWHLHELTRDMGLAGFVMFSSVSGVMGSAGQANYAAANVFMDALAQYRRAEGLAGLSLAWGAWEQTSGMTGTLTEADMQRVTASGAAPLTVEQGLALLDAAIGSDEPLVVPIGAPSGDQRVLGLVPPLLRNLVRGTRRSAATAAGGASTAADLARRLLALPAEDRVRHAVELVRTEAAAVLGHASAQAVEPGREFRELGFDSLTAVELRNRLTTATGLRLTATLVFDYPTPHGLAEHLVAELLDEHGETGTPVVAADVADDPVVIVGMACRMPGGIETPDDLWRMLADGEDRITGFPTDRGWDLDALFGGGGDNRGVSATRRGGFLHDVGGFDAGFFGISPREAMAMDPQQRLLLETSWEALERSGIDPTGLRSSATGIFVGTTGQDYANLVMTSREDVEGHASTGLATSVISGRVSYALGLEGPALTVDTACSSSLVALHLAAQSLRSGESSLALAGGVTVLSTPMNFFGFTRQGGLAGDGLCKAFADAADGTGWSEGVGMLVLERLSDARRNGHDVLAVVRGSAINQDGASNGLTAPNGPSQQRVIRQALATAGLSADEVDAVEAHGTGTTLGDPIEAQALLATYGQDRPEDRPLLLGSIKSNIGHTQAAAGVAGVIKMVLAMRHGTLPRSLHIDQPSTHVDWEAGAVRLLTETTGWPETGRPWRAGVSSFGLSGTNAHVILEQPEPETADTESPEPQAEPEALARVVPWPVSARTGEALPGQLARITALDAAPLDIGHSLATGRASFDHRVVLLAGADGEDEPVEVARGRAVERRLAVLFSGQGSQRAGMGRGLYGRFPVFTKALDEVLALLDPKLDRPLREVLFAEEGSETAALLDTTGYTQPALFAVEVALYRLVESFGVVPEFVAGHSVGEISAAHIAGVLSLEDACTLVAARARLMQELPAGGAMVAVQATEAETAGRLTGGLSLAAVNGPDSVVIAGPDHEVDALASEFAAEGRKVQRLAVSHAFHSALMEPMLDAFHDVAKGLGYGEPRIPVVSDVTGTLAEPGQLSTPEYWVEHVRSTVRFADAVHALDQAGANAYLEIGPGGVLTALAQQTLDAAGTASDSVTAPALRKDRAEEPALLTALATLHVTGVPVDWAGCFEGTGARRVELPTYAFQHERYWPRPSAHGGDVTGAGLSPAAHPLLGAATGLAASEGVLFTGRLSLTTHPWLADHTVGGGMVLFPATGFLELAVRAADEVGCDRVEEFTLATPLLLPADTAVVVQVWAGAPDESGARTVSLYSRSADVPDATWTQHATGVLTSGAVTLPADAEIWPPKGAVAVGLEDFYDRTEYGPVFRTIRAVWKRGDEAFVEAALPPQADDAEYYGMHPALLDAAVQSVGFAGLDDEHQLLPFLWAGVSLHAGGASVVRFRVARTGEDSVSIAAVDVEGAPVLSAESLVLRVPAGDHAPAARRTELDSLLRLEWTAGPETGDAPAARHTTAGALGTGGAAATLAPLTGEEDLVLVEVPAPAEGADVPAATHERAAQALALAQEWLADERFADTRLVFVTRGAVCARPGERVDDLPAAAVWGLVRAAQSENPTRFALLDLDDTTPVETALPQLLGPLSGGDAQFVVREGAVLVGRLDRAVTAPSLLPPADGPWRLDSPSRGSLDALTLRPCPEELAEPQERQVRVEVRAAGLNFRDVLNALGMYPGEAGLLGAEAAGFVTAVGPEVTGLSVGDRVMGMVPGGLATETLIDERFLTRVPEEWSDEDAASVPLVFLTAYYALTELAGLSAGERVLIHAGAGGVGMAAIQLARHLGAEVFATASEPKWETLRGLGLDDAHIASSRDLGFEEKFREVSGGAGMDVVLNALAGDFVDASLRITASGGRFLEMGKIDIRDPHAVGDVRYRAFDLGEAGPDRTGEMLSELLGLFAEGALRPLPVRAWDVRRAREAFRFMSQARHVGKIVLTMPPRWNPEGTVLVTGGTGGLGREVARHLVSARGVRRLLLVSRRGPAAEGVDAFREELAGLGAHVDVVACDVADRAAVAGLLGSVPVGHPLTAVVHTAGVLDDGVVTGLSPERLSGVLRPKVDAAWHLHELTRDMGLAGFVMFSSVSGVMGSAGQANYAAANVFMDALAQYRRAEGLAGLSLAWGAWEQTSGMTSTLTDAGVRRMSASAAPALTVEQGLALLDAAVVSDEPHLVPLGASGSTRMPGEVPPLLRNLVRGTRRAAATAVGGAGTADELTRRLLDLREDERLRFAVNLIRAEAASVLGHSSAQAIDAERDFHDLGFDSLTAVELRNRLTGATGLRLPATLVFDHPTPGVLAEHLIAALLDEQRATGATAPTPVAAALAEDPVVIVGMACRMPGGVSSPEELWQLVLDGQEGISAFPTDRGWDLDTLQRGGESGHGRSATSEGGFLYDVADFDAGFFGISPREALAMDPQQRLLLETTWEAFERAGITPTEVRGSRTGVFVGTSGQDYTTLVMNSRQDAEGHAPTGLATSVISGRLSYTFGLEGPAVTIDTACSSSLVALHWAAHALRSGEADLALAGGVTVMSTAMGYAGFTRQGGLATDGRCKAFADAADGTGWSEGVGMLVVERLSDARRNGHPVLAVLRGSAVNQDGASNGLTAPNGPSQQRVIRQALASAGLSTDEVDAVEAHGTGTTLGDPIEAQALLATYGQDRPGDRPLLLGSIKSNIGHAQAAAGVAGVIKTVMAIRHGVLPRSLHIDRPSTHVDWTEGDVRLLTETTEWPETGRPRRAAVSSFGISGTNAHTIIEQAPEIVEATPAAASAPAPAAVPWPVSAKSPEALDAQLARIATVTGATPLDIGHSLATGRASFEYRAVLLAGTGAEDEPVEVARGRAVERRLAVLFPGQGSQRAGMGRELYERYPVFAKALDEITALLDPELDRPLREVLFAEEGSETAALLDTTGYTQPALFAVEVALHRLLESQGVSPEYVAGHSVGEIAAAHVAGVFSLEDACRLVAARARLMQELPAGGAMAAVQATEAEVAPRLTEGLSLAAVNGPDSVVVSGPESEVTALAAEFVAEGRKTQRLQVSHAFHSALTEPMLDAFREVARSLAYAEPRLPVVSNVTGALAAPGQLTDPEYWVRHVRETVRFGDGVRALAEAGADAYLEAGPGGVLTALARQTLGTDSEAVTAPALRKDRAEEPALLTALATLHVTGVPVDWAACFEGTGARRVDLPTYAFQRVRHWPDTRRPDTGGGSSDPLDGAFWTAVEGEDLTRLATDLAVDTEALGAVLPALSTWRRRRRDQAMVDSNRHHETWKPLSLPAGAPAPAGTWLAVVPAAYGEDPWTSAVLDAVGTDVVRLTVDTVERHALADRLRALSADGAALAGVVSLLALADTPEAAVSGDPAGVPAAPTAVLFQALLDAGVDAPLWCLTRGAVAVAGSEAVTAPAQAAVWGLGRVAALEHPAVWGGLVDLPSAWDERAARRFAAVLAGHDGEDQVAVRSSAAFARRLVPAPAAEPGDGWQPRGTVLVTGGTGGRGAHVARWLAGAGAAHLVLLGRRGPDAPGADALRAELEAAGARVTLVACDAADRDALAAVLDGIPADTPLSAVVHAAAVVDDGVLDDLTPERFAAPHHARTAPALHLDELTRGLDLDVFALCSSVAGTVGTAGRANLAAATAVLDALARSRRSEGLPATSMAWGAWIGDADEAGGDDAPAAPRAGAGHPAVHPDLALAALRQAVTRPEAAPVLFDPRQPQVLDGLIGMRGNALLRDLPDARQALADAETTRDRARTAASGLAERLRGLPADERTDSVTELVRTHAAAVLGHPGPEAVAADRNFRDLGFDSLTAIELPNRIALATGLRLPATTVYDYPTAQALAEHLVAELLGEQDTPGSGRATPAALAEDPVVIVGMACRLPGGVRSPQDLWAMVSEGRDGIEAFPEDRGWDLATLTTGGADGRGRSATLRGGFLSGAADFDAAFFGISPREALAMDPQQRLLLETTWEAFERSGIDADELRGSRTGVFVGTNGQDYSTLVMNSREDLEGHAGTGLAASVVSGRLAYTFGLEGPAVTVDTACSSSLVALHWAMQALRAGECDLAVAGGITMMSTPSAFSGFTLQNGLAVDGRCKAYADAADGTGWSEGVGLIVVERLSDARRNGHEVLAVVRGSAINQDGASNGLTAPNGPSQQRVIRQALAGGGLTPSDIDAVEGHGTGTPLGDPIEAQALLATYGQDRPADRPLLLGSIKSNIGHTQAAAGVAGIIKTVMAMRHGVLPRTLHVDRPSTHVDWESGAIRLLTEESAWPDSGRPWRAGISSFGISGTNAHTIIEQAPAPAPEPAEPGAALLPGPTPTVVPWPVSAKSEEALDGQIAAVTALDGAAPLDVGHSLATGRARFDHRAVLLARPGTTPWEAARGRAAVRSLALLFSGQGSQRAGMGRELYDHFPVFAEALDAVLARLDTSLTPSLREVLFAKEGSGTAALLDTTGYTQPALFAVEVALYRLVESWGVRPGHVAGHSVGEIAAAHVAGVFSLEDACRLVAARARLMQELPAGGAMVAVRATEAEVVPRLTEGLSLAAVNGPDSVVIAGTEDEALALAEELAAEGRKTQRLPVSHAFHSPLMEPMLDAFRQVAESLEYAEPRIPVVSDVTGALAEPGQLTRAAYWVEHVRATVRFADGVRALAGAGVNAFLEIGPGGVLTALAQSVLEADDRDEAVVLPALRKDRDEETALLTAVAGLHVSGVRVDWSAWFTGTGARRTELPTYAFQRERYWPRPAALTGDISTAGLISAEHPLLGAAVPLADSEGVLFTSQISMQVHPWLLDHRVGGTVIMPGTGYLEMAIRAADQVGCARVEELVLAAPMVLDEKHPVSVQVVVGAPDDTGTRPVTFYSRPSDAVDAPWSRHADGFLAVQERTDSFEAPVWPPADAVSVEFDGDYSRTGYGPSFQGLRQVWLRGEEAFVEVALPEDVAGDAQYFGMHPALLDAVQHANGYLGVGSEENPLLPFAWNGVSLHARGATTLRVRITRLGDESVRLTAVDAEGVPVLCAESLVLRAPTVPSAPVATGGQEPVFRLDWTAAPAVKPTEGLTAATLGEDVFGVGTTLASLTELTGPDADPSAAPDFVLVPLAGAGDAAGAGDPDAHGADVPAAVHALTTRTLDLLQQWQAAERLGHSRLVFVTTGAVAAHDTETVRDLAAGAAWGLVRSAQSENPDRFVLLDLDGADAPDTLRALLPDLPGLLGSGDAQFAVREGTALVGRLERLTTAPGLLAPTGTPWRLDTTGKGSLDNLVLAPCPEVLQPLGAHEVRIDVEAAGLNFRDVLNALGMYPGESGPMGTEAAGVVTAVGEAVTGLAPGDRVLGTVPGGFGPVVVADQHYVTQVPEGWTMRDAASVPLVFLTALYAFRDLASVQAGERVLIHAGAGGVGMAAIQLAQHMGAEVFATASEPKWETLRGLGLDDAHIASSRDLGFEEKFREVTGGAGMDVVLNALAGDFVDASLRITAPGGRFLEMGKTDIRDPQTTGEVRYRAFDLGEAGPERNKSLLGELLDLFAEGALRPLPVRTWDVRRAREAFRFMSQAKHTGKIVLTMPPRWNPDGTVLITGGTGALGGHLARRFARAGMRHLLLTSRRGADAPGAAELAAELRELGAEVTVAACDTADREATATLLGGVPAAHPLTAVVHTAGILDDGVIASLTPERLAAVLRPKVDAAWHLHELTRDLDLAAFLPFSSVAGVMGSPGQGNYAAANSFLDALTRHRRHLGLAGTSLAWGPWAHDGGMTSTLSDTDMRRMQSGGLPPLAVDQGLELFDIARGSDESFLVLVGLAAGAMRGAAPEDLPPLFRSMVRSGRRTAASTDAAGASAALGAKLAGLGAAERVRYVTDLVREQAARVLGHASPKSVDVSQEFRELGVDSLTALELRNHLATATGLRLPATLVFDYPTPTALAEHFVAELAGDDAVPQGPSLLAELDRFETLLSAGDPDEITRAGLALRLGQMLDQVRGNAPEQAGSSVDDDFESASTDEVFAFIDNELGRLGDL</sequence>
<dbReference type="FunFam" id="3.40.47.10:FF:000019">
    <property type="entry name" value="Polyketide synthase type I"/>
    <property type="match status" value="4"/>
</dbReference>
<keyword evidence="6" id="KW-0045">Antibiotic biosynthesis</keyword>
<keyword evidence="4" id="KW-0597">Phosphoprotein</keyword>
<dbReference type="InterPro" id="IPR057326">
    <property type="entry name" value="KR_dom"/>
</dbReference>
<feature type="domain" description="Carrier" evidence="10">
    <location>
        <begin position="7613"/>
        <end position="7688"/>
    </location>
</feature>
<dbReference type="Gene3D" id="3.40.50.11460">
    <property type="match status" value="3"/>
</dbReference>
<dbReference type="InterPro" id="IPR020841">
    <property type="entry name" value="PKS_Beta-ketoAc_synthase_dom"/>
</dbReference>
<keyword evidence="5" id="KW-0808">Transferase</keyword>
<dbReference type="Gene3D" id="3.40.366.10">
    <property type="entry name" value="Malonyl-Coenzyme A Acyl Carrier Protein, domain 2"/>
    <property type="match status" value="4"/>
</dbReference>
<dbReference type="Pfam" id="PF21089">
    <property type="entry name" value="PKS_DH_N"/>
    <property type="match status" value="3"/>
</dbReference>
<dbReference type="PROSITE" id="PS52004">
    <property type="entry name" value="KS3_2"/>
    <property type="match status" value="4"/>
</dbReference>
<dbReference type="InterPro" id="IPR036736">
    <property type="entry name" value="ACP-like_sf"/>
</dbReference>
<dbReference type="GO" id="GO:0004315">
    <property type="term" value="F:3-oxoacyl-[acyl-carrier-protein] synthase activity"/>
    <property type="evidence" value="ECO:0007669"/>
    <property type="project" value="InterPro"/>
</dbReference>
<keyword evidence="8" id="KW-0012">Acyltransferase</keyword>
<dbReference type="SMART" id="SM00827">
    <property type="entry name" value="PKS_AT"/>
    <property type="match status" value="4"/>
</dbReference>
<dbReference type="RefSeq" id="WP_226660337.1">
    <property type="nucleotide sequence ID" value="NZ_BNDZ01000005.1"/>
</dbReference>
<dbReference type="Pfam" id="PF13602">
    <property type="entry name" value="ADH_zinc_N_2"/>
    <property type="match status" value="3"/>
</dbReference>
<dbReference type="InterPro" id="IPR001227">
    <property type="entry name" value="Ac_transferase_dom_sf"/>
</dbReference>
<dbReference type="InterPro" id="IPR020807">
    <property type="entry name" value="PKS_DH"/>
</dbReference>
<dbReference type="InterPro" id="IPR014030">
    <property type="entry name" value="Ketoacyl_synth_N"/>
</dbReference>
<dbReference type="Pfam" id="PF08240">
    <property type="entry name" value="ADH_N"/>
    <property type="match status" value="3"/>
</dbReference>
<dbReference type="SUPFAM" id="SSF53901">
    <property type="entry name" value="Thiolase-like"/>
    <property type="match status" value="4"/>
</dbReference>
<proteinExistence type="predicted"/>
<dbReference type="NCBIfam" id="NF045894">
    <property type="entry name" value="PKS_plus_SDR"/>
    <property type="match status" value="1"/>
</dbReference>
<dbReference type="InterPro" id="IPR041618">
    <property type="entry name" value="PKS_DE"/>
</dbReference>
<dbReference type="PROSITE" id="PS52019">
    <property type="entry name" value="PKS_MFAS_DH"/>
    <property type="match status" value="3"/>
</dbReference>
<feature type="domain" description="Carrier" evidence="10">
    <location>
        <begin position="1978"/>
        <end position="2053"/>
    </location>
</feature>
<dbReference type="InterPro" id="IPR013968">
    <property type="entry name" value="PKS_KR"/>
</dbReference>
<dbReference type="InterPro" id="IPR020843">
    <property type="entry name" value="ER"/>
</dbReference>
<evidence type="ECO:0000256" key="7">
    <source>
        <dbReference type="ARBA" id="ARBA00023268"/>
    </source>
</evidence>
<evidence type="ECO:0000259" key="12">
    <source>
        <dbReference type="PROSITE" id="PS52019"/>
    </source>
</evidence>
<dbReference type="Pfam" id="PF00550">
    <property type="entry name" value="PP-binding"/>
    <property type="match status" value="4"/>
</dbReference>
<dbReference type="InterPro" id="IPR002364">
    <property type="entry name" value="Quin_OxRdtase/zeta-crystal_CS"/>
</dbReference>
<dbReference type="SMART" id="SM00823">
    <property type="entry name" value="PKS_PP"/>
    <property type="match status" value="4"/>
</dbReference>
<dbReference type="FunFam" id="1.10.1200.10:FF:000007">
    <property type="entry name" value="Probable polyketide synthase pks17"/>
    <property type="match status" value="4"/>
</dbReference>
<evidence type="ECO:0000256" key="2">
    <source>
        <dbReference type="ARBA" id="ARBA00004792"/>
    </source>
</evidence>
<dbReference type="InterPro" id="IPR049551">
    <property type="entry name" value="PKS_DH_C"/>
</dbReference>
<evidence type="ECO:0000256" key="3">
    <source>
        <dbReference type="ARBA" id="ARBA00022450"/>
    </source>
</evidence>
<dbReference type="Pfam" id="PF22953">
    <property type="entry name" value="SpnB_Rossmann"/>
    <property type="match status" value="3"/>
</dbReference>
<dbReference type="SUPFAM" id="SSF55048">
    <property type="entry name" value="Probable ACP-binding domain of malonyl-CoA ACP transacylase"/>
    <property type="match status" value="4"/>
</dbReference>
<dbReference type="Pfam" id="PF16197">
    <property type="entry name" value="KAsynt_C_assoc"/>
    <property type="match status" value="4"/>
</dbReference>
<dbReference type="InterPro" id="IPR016035">
    <property type="entry name" value="Acyl_Trfase/lysoPLipase"/>
</dbReference>
<evidence type="ECO:0000259" key="11">
    <source>
        <dbReference type="PROSITE" id="PS52004"/>
    </source>
</evidence>
<evidence type="ECO:0000313" key="14">
    <source>
        <dbReference type="Proteomes" id="UP001051844"/>
    </source>
</evidence>
<dbReference type="Pfam" id="PF00109">
    <property type="entry name" value="ketoacyl-synt"/>
    <property type="match status" value="4"/>
</dbReference>
<dbReference type="GO" id="GO:0031177">
    <property type="term" value="F:phosphopantetheine binding"/>
    <property type="evidence" value="ECO:0007669"/>
    <property type="project" value="InterPro"/>
</dbReference>